<keyword evidence="4" id="KW-1185">Reference proteome</keyword>
<sequence>MAAAVDLLQITQNVTQPNTNNMEATIKRKNDKFKNNLFIHVTHEARLKGLAREIHIIHDNHFKNTDYGEIRLIVGFRNNPNIEFELSRKRPSSSVLKDPLRKKRKPNGIDGNGMNT</sequence>
<evidence type="ECO:0000313" key="3">
    <source>
        <dbReference type="EMBL" id="CAF1584049.1"/>
    </source>
</evidence>
<feature type="region of interest" description="Disordered" evidence="1">
    <location>
        <begin position="87"/>
        <end position="116"/>
    </location>
</feature>
<dbReference type="AlphaFoldDB" id="A0A815ZJD7"/>
<evidence type="ECO:0000313" key="2">
    <source>
        <dbReference type="EMBL" id="CAF1318100.1"/>
    </source>
</evidence>
<organism evidence="3 4">
    <name type="scientific">Rotaria sordida</name>
    <dbReference type="NCBI Taxonomy" id="392033"/>
    <lineage>
        <taxon>Eukaryota</taxon>
        <taxon>Metazoa</taxon>
        <taxon>Spiralia</taxon>
        <taxon>Gnathifera</taxon>
        <taxon>Rotifera</taxon>
        <taxon>Eurotatoria</taxon>
        <taxon>Bdelloidea</taxon>
        <taxon>Philodinida</taxon>
        <taxon>Philodinidae</taxon>
        <taxon>Rotaria</taxon>
    </lineage>
</organism>
<proteinExistence type="predicted"/>
<accession>A0A815ZJD7</accession>
<dbReference type="EMBL" id="CAJNOH010002963">
    <property type="protein sequence ID" value="CAF1318100.1"/>
    <property type="molecule type" value="Genomic_DNA"/>
</dbReference>
<name>A0A815ZJD7_9BILA</name>
<comment type="caution">
    <text evidence="3">The sequence shown here is derived from an EMBL/GenBank/DDBJ whole genome shotgun (WGS) entry which is preliminary data.</text>
</comment>
<gene>
    <name evidence="3" type="ORF">JXQ802_LOCUS46537</name>
    <name evidence="2" type="ORF">PYM288_LOCUS30768</name>
</gene>
<protein>
    <submittedName>
        <fullName evidence="3">Uncharacterized protein</fullName>
    </submittedName>
</protein>
<dbReference type="EMBL" id="CAJNOL010004243">
    <property type="protein sequence ID" value="CAF1584049.1"/>
    <property type="molecule type" value="Genomic_DNA"/>
</dbReference>
<dbReference type="Proteomes" id="UP000663870">
    <property type="component" value="Unassembled WGS sequence"/>
</dbReference>
<evidence type="ECO:0000313" key="4">
    <source>
        <dbReference type="Proteomes" id="UP000663870"/>
    </source>
</evidence>
<dbReference type="Proteomes" id="UP000663854">
    <property type="component" value="Unassembled WGS sequence"/>
</dbReference>
<evidence type="ECO:0000256" key="1">
    <source>
        <dbReference type="SAM" id="MobiDB-lite"/>
    </source>
</evidence>
<reference evidence="3" key="1">
    <citation type="submission" date="2021-02" db="EMBL/GenBank/DDBJ databases">
        <authorList>
            <person name="Nowell W R."/>
        </authorList>
    </citation>
    <scope>NUCLEOTIDE SEQUENCE</scope>
</reference>